<organism evidence="2 3">
    <name type="scientific">Trichonephila clavipes</name>
    <name type="common">Golden silk orbweaver</name>
    <name type="synonym">Nephila clavipes</name>
    <dbReference type="NCBI Taxonomy" id="2585209"/>
    <lineage>
        <taxon>Eukaryota</taxon>
        <taxon>Metazoa</taxon>
        <taxon>Ecdysozoa</taxon>
        <taxon>Arthropoda</taxon>
        <taxon>Chelicerata</taxon>
        <taxon>Arachnida</taxon>
        <taxon>Araneae</taxon>
        <taxon>Araneomorphae</taxon>
        <taxon>Entelegynae</taxon>
        <taxon>Araneoidea</taxon>
        <taxon>Nephilidae</taxon>
        <taxon>Trichonephila</taxon>
    </lineage>
</organism>
<dbReference type="Gene3D" id="3.30.420.10">
    <property type="entry name" value="Ribonuclease H-like superfamily/Ribonuclease H"/>
    <property type="match status" value="1"/>
</dbReference>
<name>A0A8X6RS11_TRICX</name>
<evidence type="ECO:0000313" key="2">
    <source>
        <dbReference type="EMBL" id="GFX99485.1"/>
    </source>
</evidence>
<sequence length="148" mass="16757">MMMIHDGCIRVRCYAGVRCFPECVLKRYSDLTLGVMVWGAISYHGRSNLLRFEGNLISNRYISEVLQCEVVLFLQGISGAVFQQDNARLHVANTFQDFLSSITCNFFLGLLIFRICHPLSTCGILLVGVSFVIRVLQLQKTTFCCAYK</sequence>
<dbReference type="GO" id="GO:0003676">
    <property type="term" value="F:nucleic acid binding"/>
    <property type="evidence" value="ECO:0007669"/>
    <property type="project" value="InterPro"/>
</dbReference>
<evidence type="ECO:0000313" key="3">
    <source>
        <dbReference type="Proteomes" id="UP000887159"/>
    </source>
</evidence>
<keyword evidence="3" id="KW-1185">Reference proteome</keyword>
<dbReference type="InterPro" id="IPR036397">
    <property type="entry name" value="RNaseH_sf"/>
</dbReference>
<feature type="transmembrane region" description="Helical" evidence="1">
    <location>
        <begin position="106"/>
        <end position="133"/>
    </location>
</feature>
<keyword evidence="1" id="KW-1133">Transmembrane helix</keyword>
<dbReference type="AlphaFoldDB" id="A0A8X6RS11"/>
<keyword evidence="1" id="KW-0472">Membrane</keyword>
<reference evidence="2" key="1">
    <citation type="submission" date="2020-08" db="EMBL/GenBank/DDBJ databases">
        <title>Multicomponent nature underlies the extraordinary mechanical properties of spider dragline silk.</title>
        <authorList>
            <person name="Kono N."/>
            <person name="Nakamura H."/>
            <person name="Mori M."/>
            <person name="Yoshida Y."/>
            <person name="Ohtoshi R."/>
            <person name="Malay A.D."/>
            <person name="Moran D.A.P."/>
            <person name="Tomita M."/>
            <person name="Numata K."/>
            <person name="Arakawa K."/>
        </authorList>
    </citation>
    <scope>NUCLEOTIDE SEQUENCE</scope>
</reference>
<dbReference type="EMBL" id="BMAU01021212">
    <property type="protein sequence ID" value="GFX99485.1"/>
    <property type="molecule type" value="Genomic_DNA"/>
</dbReference>
<gene>
    <name evidence="2" type="ORF">TNCV_3039601</name>
</gene>
<comment type="caution">
    <text evidence="2">The sequence shown here is derived from an EMBL/GenBank/DDBJ whole genome shotgun (WGS) entry which is preliminary data.</text>
</comment>
<keyword evidence="1" id="KW-0812">Transmembrane</keyword>
<accession>A0A8X6RS11</accession>
<proteinExistence type="predicted"/>
<dbReference type="Proteomes" id="UP000887159">
    <property type="component" value="Unassembled WGS sequence"/>
</dbReference>
<evidence type="ECO:0000256" key="1">
    <source>
        <dbReference type="SAM" id="Phobius"/>
    </source>
</evidence>
<protein>
    <submittedName>
        <fullName evidence="2">Uncharacterized protein</fullName>
    </submittedName>
</protein>